<sequence>MLAVSSLAASFSLPALAHSALAEASTAAPLLPPLLILLLCVVAGIATSMLLPSKRTANVRRIGGAVLVLAGLAFAAMLFHATFGAGTEAATIYFWPFAVIALVSGVRVVTHPRPVYSALYFVLTTFASAGLFVLLWAEFMAAALILIYAGAILVTYVFVIMLAQQATSPDQSATTENEYDTIAREPIVAATVGFAMMAMLLFVITDRSSAIAKVGEAAIGPNGNLVAELVTKGESTKGIGRHLFEYHLVNLELAGLILTLATIGAIVITRRKVVTADSPKVAAVMSTPYTPIDDNPHSIPVYGTDNPNQKAYPET</sequence>
<dbReference type="EC" id="7.1.1.-" evidence="2"/>
<reference evidence="5 6" key="1">
    <citation type="submission" date="2020-10" db="EMBL/GenBank/DDBJ databases">
        <title>Wide distribution of Phycisphaera-like planctomycetes from WD2101 soil group in peatlands and genome analysis of the first cultivated representative.</title>
        <authorList>
            <person name="Dedysh S.N."/>
            <person name="Beletsky A.V."/>
            <person name="Ivanova A."/>
            <person name="Kulichevskaya I.S."/>
            <person name="Suzina N.E."/>
            <person name="Philippov D.A."/>
            <person name="Rakitin A.L."/>
            <person name="Mardanov A.V."/>
            <person name="Ravin N.V."/>
        </authorList>
    </citation>
    <scope>NUCLEOTIDE SEQUENCE [LARGE SCALE GENOMIC DNA]</scope>
    <source>
        <strain evidence="5 6">M1803</strain>
    </source>
</reference>
<evidence type="ECO:0000256" key="3">
    <source>
        <dbReference type="SAM" id="MobiDB-lite"/>
    </source>
</evidence>
<dbReference type="PANTHER" id="PTHR33269">
    <property type="entry name" value="NADH-UBIQUINONE OXIDOREDUCTASE CHAIN 6"/>
    <property type="match status" value="1"/>
</dbReference>
<feature type="signal peptide" evidence="4">
    <location>
        <begin position="1"/>
        <end position="17"/>
    </location>
</feature>
<keyword evidence="2" id="KW-0812">Transmembrane</keyword>
<feature type="transmembrane region" description="Helical" evidence="2">
    <location>
        <begin position="64"/>
        <end position="86"/>
    </location>
</feature>
<feature type="chain" id="PRO_5034205892" description="NADH-quinone oxidoreductase subunit J" evidence="4">
    <location>
        <begin position="18"/>
        <end position="315"/>
    </location>
</feature>
<dbReference type="GO" id="GO:0005886">
    <property type="term" value="C:plasma membrane"/>
    <property type="evidence" value="ECO:0007669"/>
    <property type="project" value="UniProtKB-SubCell"/>
</dbReference>
<feature type="region of interest" description="Disordered" evidence="3">
    <location>
        <begin position="295"/>
        <end position="315"/>
    </location>
</feature>
<accession>A0A7M2WUD0</accession>
<dbReference type="KEGG" id="hbs:IPV69_23035"/>
<dbReference type="Gene3D" id="1.20.120.1200">
    <property type="entry name" value="NADH-ubiquinone/plastoquinone oxidoreductase chain 6, subunit NuoJ"/>
    <property type="match status" value="1"/>
</dbReference>
<keyword evidence="2" id="KW-1003">Cell membrane</keyword>
<dbReference type="GO" id="GO:0008137">
    <property type="term" value="F:NADH dehydrogenase (ubiquinone) activity"/>
    <property type="evidence" value="ECO:0007669"/>
    <property type="project" value="UniProtKB-UniRule"/>
</dbReference>
<keyword evidence="2" id="KW-0520">NAD</keyword>
<keyword evidence="2" id="KW-0472">Membrane</keyword>
<feature type="transmembrane region" description="Helical" evidence="2">
    <location>
        <begin position="248"/>
        <end position="268"/>
    </location>
</feature>
<evidence type="ECO:0000313" key="5">
    <source>
        <dbReference type="EMBL" id="QOV89063.1"/>
    </source>
</evidence>
<keyword evidence="6" id="KW-1185">Reference proteome</keyword>
<name>A0A7M2WUD0_9BACT</name>
<evidence type="ECO:0000256" key="2">
    <source>
        <dbReference type="RuleBase" id="RU004429"/>
    </source>
</evidence>
<comment type="function">
    <text evidence="2">NDH-1 shuttles electrons from NADH, via FMN and iron-sulfur (Fe-S) centers, to quinones in the respiratory chain. Couples the redox reaction to proton translocation (for every two electrons transferred, four hydrogen ions are translocated across the cytoplasmic membrane), and thus conserves the redox energy in a proton gradient.</text>
</comment>
<dbReference type="InterPro" id="IPR042106">
    <property type="entry name" value="Nuo/plastoQ_OxRdtase_6_NuoJ"/>
</dbReference>
<keyword evidence="4" id="KW-0732">Signal</keyword>
<dbReference type="AlphaFoldDB" id="A0A7M2WUD0"/>
<proteinExistence type="inferred from homology"/>
<dbReference type="Proteomes" id="UP000593765">
    <property type="component" value="Chromosome"/>
</dbReference>
<comment type="caution">
    <text evidence="2">Lacks conserved residue(s) required for the propagation of feature annotation.</text>
</comment>
<evidence type="ECO:0000256" key="1">
    <source>
        <dbReference type="ARBA" id="ARBA00005698"/>
    </source>
</evidence>
<feature type="transmembrane region" description="Helical" evidence="2">
    <location>
        <begin position="92"/>
        <end position="110"/>
    </location>
</feature>
<protein>
    <recommendedName>
        <fullName evidence="2">NADH-quinone oxidoreductase subunit J</fullName>
        <ecNumber evidence="2">7.1.1.-</ecNumber>
    </recommendedName>
</protein>
<comment type="similarity">
    <text evidence="1 2">Belongs to the complex I subunit 6 family.</text>
</comment>
<dbReference type="PANTHER" id="PTHR33269:SF17">
    <property type="entry name" value="NADH-UBIQUINONE OXIDOREDUCTASE CHAIN 6"/>
    <property type="match status" value="1"/>
</dbReference>
<dbReference type="RefSeq" id="WP_206292080.1">
    <property type="nucleotide sequence ID" value="NZ_CP063458.1"/>
</dbReference>
<comment type="catalytic activity">
    <reaction evidence="2">
        <text>a quinone + NADH + 5 H(+)(in) = a quinol + NAD(+) + 4 H(+)(out)</text>
        <dbReference type="Rhea" id="RHEA:57888"/>
        <dbReference type="ChEBI" id="CHEBI:15378"/>
        <dbReference type="ChEBI" id="CHEBI:24646"/>
        <dbReference type="ChEBI" id="CHEBI:57540"/>
        <dbReference type="ChEBI" id="CHEBI:57945"/>
        <dbReference type="ChEBI" id="CHEBI:132124"/>
    </reaction>
</comment>
<evidence type="ECO:0000313" key="6">
    <source>
        <dbReference type="Proteomes" id="UP000593765"/>
    </source>
</evidence>
<dbReference type="InterPro" id="IPR001457">
    <property type="entry name" value="NADH_UbQ/plastoQ_OxRdtase_su6"/>
</dbReference>
<gene>
    <name evidence="5" type="ORF">IPV69_23035</name>
</gene>
<keyword evidence="2" id="KW-1133">Transmembrane helix</keyword>
<feature type="transmembrane region" description="Helical" evidence="2">
    <location>
        <begin position="117"/>
        <end position="137"/>
    </location>
</feature>
<dbReference type="EMBL" id="CP063458">
    <property type="protein sequence ID" value="QOV89063.1"/>
    <property type="molecule type" value="Genomic_DNA"/>
</dbReference>
<feature type="transmembrane region" description="Helical" evidence="2">
    <location>
        <begin position="187"/>
        <end position="205"/>
    </location>
</feature>
<dbReference type="GO" id="GO:0048038">
    <property type="term" value="F:quinone binding"/>
    <property type="evidence" value="ECO:0007669"/>
    <property type="project" value="UniProtKB-UniRule"/>
</dbReference>
<organism evidence="5 6">
    <name type="scientific">Humisphaera borealis</name>
    <dbReference type="NCBI Taxonomy" id="2807512"/>
    <lineage>
        <taxon>Bacteria</taxon>
        <taxon>Pseudomonadati</taxon>
        <taxon>Planctomycetota</taxon>
        <taxon>Phycisphaerae</taxon>
        <taxon>Tepidisphaerales</taxon>
        <taxon>Tepidisphaeraceae</taxon>
        <taxon>Humisphaera</taxon>
    </lineage>
</organism>
<feature type="transmembrane region" description="Helical" evidence="2">
    <location>
        <begin position="34"/>
        <end position="52"/>
    </location>
</feature>
<evidence type="ECO:0000256" key="4">
    <source>
        <dbReference type="SAM" id="SignalP"/>
    </source>
</evidence>
<feature type="transmembrane region" description="Helical" evidence="2">
    <location>
        <begin position="143"/>
        <end position="163"/>
    </location>
</feature>
<keyword evidence="2" id="KW-0874">Quinone</keyword>
<comment type="subcellular location">
    <subcellularLocation>
        <location evidence="2">Cell membrane</location>
        <topology evidence="2">Multi-pass membrane protein</topology>
    </subcellularLocation>
</comment>
<dbReference type="Pfam" id="PF00499">
    <property type="entry name" value="Oxidored_q3"/>
    <property type="match status" value="1"/>
</dbReference>